<name>A0AAU7QNE1_9GAMM</name>
<evidence type="ECO:0000259" key="4">
    <source>
        <dbReference type="Pfam" id="PF00535"/>
    </source>
</evidence>
<accession>A0AAU7QNE1</accession>
<dbReference type="PANTHER" id="PTHR43179:SF12">
    <property type="entry name" value="GALACTOFURANOSYLTRANSFERASE GLFT2"/>
    <property type="match status" value="1"/>
</dbReference>
<comment type="similarity">
    <text evidence="1">Belongs to the glycosyltransferase 2 family.</text>
</comment>
<evidence type="ECO:0000313" key="6">
    <source>
        <dbReference type="EMBL" id="XBS90897.1"/>
    </source>
</evidence>
<dbReference type="EC" id="2.4.-.-" evidence="6"/>
<dbReference type="Gene3D" id="3.90.550.10">
    <property type="entry name" value="Spore Coat Polysaccharide Biosynthesis Protein SpsA, Chain A"/>
    <property type="match status" value="1"/>
</dbReference>
<dbReference type="InterPro" id="IPR029044">
    <property type="entry name" value="Nucleotide-diphossugar_trans"/>
</dbReference>
<proteinExistence type="inferred from homology"/>
<dbReference type="GO" id="GO:0016757">
    <property type="term" value="F:glycosyltransferase activity"/>
    <property type="evidence" value="ECO:0007669"/>
    <property type="project" value="UniProtKB-KW"/>
</dbReference>
<gene>
    <name evidence="6" type="ORF">ABNK63_04420</name>
</gene>
<dbReference type="AlphaFoldDB" id="A0AAU7QNE1"/>
<dbReference type="RefSeq" id="WP_350016803.1">
    <property type="nucleotide sequence ID" value="NZ_CP157948.1"/>
</dbReference>
<feature type="domain" description="Glycosyltransferase 2-like" evidence="4">
    <location>
        <begin position="3"/>
        <end position="132"/>
    </location>
</feature>
<evidence type="ECO:0000256" key="2">
    <source>
        <dbReference type="ARBA" id="ARBA00022676"/>
    </source>
</evidence>
<evidence type="ECO:0000256" key="3">
    <source>
        <dbReference type="ARBA" id="ARBA00022679"/>
    </source>
</evidence>
<dbReference type="SUPFAM" id="SSF53448">
    <property type="entry name" value="Nucleotide-diphospho-sugar transferases"/>
    <property type="match status" value="1"/>
</dbReference>
<organism evidence="6">
    <name type="scientific">Rhodanobacter sp. IGA1.0</name>
    <dbReference type="NCBI Taxonomy" id="3158582"/>
    <lineage>
        <taxon>Bacteria</taxon>
        <taxon>Pseudomonadati</taxon>
        <taxon>Pseudomonadota</taxon>
        <taxon>Gammaproteobacteria</taxon>
        <taxon>Lysobacterales</taxon>
        <taxon>Rhodanobacteraceae</taxon>
        <taxon>Rhodanobacter</taxon>
    </lineage>
</organism>
<sequence>MLTVIIPVYRNADAALRLARTLISQSLPDGHSLEIIAVDDGSGDNTAERLTQAQIPLLRVITLSENRGRAAVRNLGAKVALGEILAFIDCDCLPQSHDLLARHVAMLSQGCVASCGPTSGREKGFWGRYQEAASRRRQKQYENGVPYAGTTANLAVLASAFFSVGGFDEGYRHYGFEDRDILIRLSRIGEVVWCAEATMQHLDLLTIKSVLVKMQRAAGPSAEKFSGDHADAYRALGFSALDTRLHPWLKALGYVTAPLVRKAGLLDRVLDQRWVPYSVAAASVKTLSALAFLQGTMVTNQECSLGKQR</sequence>
<dbReference type="Pfam" id="PF02709">
    <property type="entry name" value="Glyco_transf_7C"/>
    <property type="match status" value="1"/>
</dbReference>
<reference evidence="6" key="1">
    <citation type="submission" date="2024-06" db="EMBL/GenBank/DDBJ databases">
        <authorList>
            <person name="Sun Y."/>
        </authorList>
    </citation>
    <scope>NUCLEOTIDE SEQUENCE</scope>
    <source>
        <strain evidence="6">IGA1.0</strain>
    </source>
</reference>
<feature type="domain" description="Galactosyltransferase C-terminal" evidence="5">
    <location>
        <begin position="152"/>
        <end position="189"/>
    </location>
</feature>
<dbReference type="InterPro" id="IPR001173">
    <property type="entry name" value="Glyco_trans_2-like"/>
</dbReference>
<evidence type="ECO:0000256" key="1">
    <source>
        <dbReference type="ARBA" id="ARBA00006739"/>
    </source>
</evidence>
<evidence type="ECO:0000259" key="5">
    <source>
        <dbReference type="Pfam" id="PF02709"/>
    </source>
</evidence>
<keyword evidence="3 6" id="KW-0808">Transferase</keyword>
<dbReference type="Pfam" id="PF00535">
    <property type="entry name" value="Glycos_transf_2"/>
    <property type="match status" value="1"/>
</dbReference>
<dbReference type="InterPro" id="IPR027791">
    <property type="entry name" value="Galactosyl_T_C"/>
</dbReference>
<keyword evidence="2 6" id="KW-0328">Glycosyltransferase</keyword>
<dbReference type="PANTHER" id="PTHR43179">
    <property type="entry name" value="RHAMNOSYLTRANSFERASE WBBL"/>
    <property type="match status" value="1"/>
</dbReference>
<protein>
    <submittedName>
        <fullName evidence="6">Glycosyltransferase</fullName>
        <ecNumber evidence="6">2.4.-.-</ecNumber>
    </submittedName>
</protein>
<dbReference type="EMBL" id="CP157948">
    <property type="protein sequence ID" value="XBS90897.1"/>
    <property type="molecule type" value="Genomic_DNA"/>
</dbReference>